<feature type="compositionally biased region" description="Low complexity" evidence="1">
    <location>
        <begin position="99"/>
        <end position="110"/>
    </location>
</feature>
<dbReference type="InterPro" id="IPR050426">
    <property type="entry name" value="Glycosyltransferase_28"/>
</dbReference>
<sequence length="584" mass="62761">MLEKRTVIFIALGTRGDVQPLALLALAMAKSCDECRVSFISHEAHQKDLSAAFEAANVQYRGVDILPASVWDMELSNRPHETSIDPQAKRRRMGGEDGGSAAPPAPAGSSNPTHDEGIRASRVKDTSWQGARAAERSEITAALLAAGKDAEAEKHTWYQREELLEACRDLLQALPHGSDALIVFNLFALEGWHLAEFFGVRCLAASPCLVPYSAPSGFQGRFKKSLPALHARLQAAAEGEVTWREVDHWMWPLFTERWGAWRQYRLRLPPVPLTTPIEQEGCEGRAGSFLPPPTTLLYGLSEILVDPPGYWPGSVATCGFWCEDDLPGACGVLGTATATPPPSSAFHPPEDLQTFLVEQSRDSSDDVATCTPSSEGCHVRPMAFCFGSVLSMAEEGLGMQQVGRGLVTFAGDWEGLGHAAGWEGDWAMQQRGGAPISPFMGDAKHFLQTLRAVAAGSGRRAVLVLPESGPLAAEWERQWREAPGVASSAENVGPSGGSRQVVEDFIESATEGSAGASEGYSGYCAQCLTTGFSLGAPWWFTMAALALSLLRYVPGPPRCARPAPGPSDWLRRSEGSSERGGGEE</sequence>
<reference evidence="2 3" key="1">
    <citation type="journal article" date="2015" name="Genome Biol. Evol.">
        <title>Comparative Genomics of a Bacterivorous Green Alga Reveals Evolutionary Causalities and Consequences of Phago-Mixotrophic Mode of Nutrition.</title>
        <authorList>
            <person name="Burns J.A."/>
            <person name="Paasch A."/>
            <person name="Narechania A."/>
            <person name="Kim E."/>
        </authorList>
    </citation>
    <scope>NUCLEOTIDE SEQUENCE [LARGE SCALE GENOMIC DNA]</scope>
    <source>
        <strain evidence="2 3">PLY_AMNH</strain>
    </source>
</reference>
<name>A0AAE0KRK2_9CHLO</name>
<evidence type="ECO:0000256" key="1">
    <source>
        <dbReference type="SAM" id="MobiDB-lite"/>
    </source>
</evidence>
<evidence type="ECO:0000313" key="2">
    <source>
        <dbReference type="EMBL" id="KAK3258167.1"/>
    </source>
</evidence>
<feature type="region of interest" description="Disordered" evidence="1">
    <location>
        <begin position="77"/>
        <end position="130"/>
    </location>
</feature>
<dbReference type="SUPFAM" id="SSF53756">
    <property type="entry name" value="UDP-Glycosyltransferase/glycogen phosphorylase"/>
    <property type="match status" value="1"/>
</dbReference>
<comment type="caution">
    <text evidence="2">The sequence shown here is derived from an EMBL/GenBank/DDBJ whole genome shotgun (WGS) entry which is preliminary data.</text>
</comment>
<dbReference type="Proteomes" id="UP001190700">
    <property type="component" value="Unassembled WGS sequence"/>
</dbReference>
<dbReference type="EMBL" id="LGRX02019760">
    <property type="protein sequence ID" value="KAK3258167.1"/>
    <property type="molecule type" value="Genomic_DNA"/>
</dbReference>
<accession>A0AAE0KRK2</accession>
<evidence type="ECO:0000313" key="3">
    <source>
        <dbReference type="Proteomes" id="UP001190700"/>
    </source>
</evidence>
<dbReference type="PANTHER" id="PTHR48050:SF11">
    <property type="entry name" value="GLYCOSYLTRANSFERASE"/>
    <property type="match status" value="1"/>
</dbReference>
<protein>
    <recommendedName>
        <fullName evidence="4">Sterol 3-beta-glucosyltransferase</fullName>
    </recommendedName>
</protein>
<gene>
    <name evidence="2" type="ORF">CYMTET_32777</name>
</gene>
<keyword evidence="3" id="KW-1185">Reference proteome</keyword>
<proteinExistence type="predicted"/>
<dbReference type="PANTHER" id="PTHR48050">
    <property type="entry name" value="STEROL 3-BETA-GLUCOSYLTRANSFERASE"/>
    <property type="match status" value="1"/>
</dbReference>
<dbReference type="Gene3D" id="3.40.50.2000">
    <property type="entry name" value="Glycogen Phosphorylase B"/>
    <property type="match status" value="1"/>
</dbReference>
<organism evidence="2 3">
    <name type="scientific">Cymbomonas tetramitiformis</name>
    <dbReference type="NCBI Taxonomy" id="36881"/>
    <lineage>
        <taxon>Eukaryota</taxon>
        <taxon>Viridiplantae</taxon>
        <taxon>Chlorophyta</taxon>
        <taxon>Pyramimonadophyceae</taxon>
        <taxon>Pyramimonadales</taxon>
        <taxon>Pyramimonadaceae</taxon>
        <taxon>Cymbomonas</taxon>
    </lineage>
</organism>
<feature type="compositionally biased region" description="Basic and acidic residues" evidence="1">
    <location>
        <begin position="113"/>
        <end position="125"/>
    </location>
</feature>
<dbReference type="AlphaFoldDB" id="A0AAE0KRK2"/>
<evidence type="ECO:0008006" key="4">
    <source>
        <dbReference type="Google" id="ProtNLM"/>
    </source>
</evidence>
<feature type="region of interest" description="Disordered" evidence="1">
    <location>
        <begin position="561"/>
        <end position="584"/>
    </location>
</feature>
<feature type="compositionally biased region" description="Basic and acidic residues" evidence="1">
    <location>
        <begin position="569"/>
        <end position="584"/>
    </location>
</feature>